<evidence type="ECO:0000313" key="5">
    <source>
        <dbReference type="Proteomes" id="UP001626550"/>
    </source>
</evidence>
<dbReference type="InterPro" id="IPR012677">
    <property type="entry name" value="Nucleotide-bd_a/b_plait_sf"/>
</dbReference>
<dbReference type="PANTHER" id="PTHR48025">
    <property type="entry name" value="OS02G0815200 PROTEIN"/>
    <property type="match status" value="1"/>
</dbReference>
<evidence type="ECO:0000313" key="4">
    <source>
        <dbReference type="EMBL" id="KAL3313555.1"/>
    </source>
</evidence>
<reference evidence="4 5" key="1">
    <citation type="submission" date="2024-11" db="EMBL/GenBank/DDBJ databases">
        <title>Adaptive evolution of stress response genes in parasites aligns with host niche diversity.</title>
        <authorList>
            <person name="Hahn C."/>
            <person name="Resl P."/>
        </authorList>
    </citation>
    <scope>NUCLEOTIDE SEQUENCE [LARGE SCALE GENOMIC DNA]</scope>
    <source>
        <strain evidence="4">EGGRZ-B1_66</strain>
        <tissue evidence="4">Body</tissue>
    </source>
</reference>
<dbReference type="AlphaFoldDB" id="A0ABD2Q242"/>
<dbReference type="PROSITE" id="PS50102">
    <property type="entry name" value="RRM"/>
    <property type="match status" value="1"/>
</dbReference>
<proteinExistence type="predicted"/>
<dbReference type="InterPro" id="IPR050502">
    <property type="entry name" value="Euk_RNA-bind_prot"/>
</dbReference>
<protein>
    <submittedName>
        <fullName evidence="4">RNA-binding protein 18</fullName>
    </submittedName>
</protein>
<evidence type="ECO:0000256" key="2">
    <source>
        <dbReference type="PROSITE-ProRule" id="PRU00176"/>
    </source>
</evidence>
<keyword evidence="1 2" id="KW-0694">RNA-binding</keyword>
<evidence type="ECO:0000259" key="3">
    <source>
        <dbReference type="PROSITE" id="PS50102"/>
    </source>
</evidence>
<dbReference type="Proteomes" id="UP001626550">
    <property type="component" value="Unassembled WGS sequence"/>
</dbReference>
<dbReference type="SUPFAM" id="SSF54928">
    <property type="entry name" value="RNA-binding domain, RBD"/>
    <property type="match status" value="1"/>
</dbReference>
<comment type="caution">
    <text evidence="4">The sequence shown here is derived from an EMBL/GenBank/DDBJ whole genome shotgun (WGS) entry which is preliminary data.</text>
</comment>
<dbReference type="PANTHER" id="PTHR48025:SF1">
    <property type="entry name" value="RRM DOMAIN-CONTAINING PROTEIN"/>
    <property type="match status" value="1"/>
</dbReference>
<dbReference type="EMBL" id="JBJKFK010001271">
    <property type="protein sequence ID" value="KAL3313555.1"/>
    <property type="molecule type" value="Genomic_DNA"/>
</dbReference>
<evidence type="ECO:0000256" key="1">
    <source>
        <dbReference type="ARBA" id="ARBA00022884"/>
    </source>
</evidence>
<dbReference type="Gene3D" id="3.30.70.330">
    <property type="match status" value="1"/>
</dbReference>
<dbReference type="Pfam" id="PF00076">
    <property type="entry name" value="RRM_1"/>
    <property type="match status" value="1"/>
</dbReference>
<dbReference type="GO" id="GO:0003723">
    <property type="term" value="F:RNA binding"/>
    <property type="evidence" value="ECO:0007669"/>
    <property type="project" value="UniProtKB-UniRule"/>
</dbReference>
<organism evidence="4 5">
    <name type="scientific">Cichlidogyrus casuarinus</name>
    <dbReference type="NCBI Taxonomy" id="1844966"/>
    <lineage>
        <taxon>Eukaryota</taxon>
        <taxon>Metazoa</taxon>
        <taxon>Spiralia</taxon>
        <taxon>Lophotrochozoa</taxon>
        <taxon>Platyhelminthes</taxon>
        <taxon>Monogenea</taxon>
        <taxon>Monopisthocotylea</taxon>
        <taxon>Dactylogyridea</taxon>
        <taxon>Ancyrocephalidae</taxon>
        <taxon>Cichlidogyrus</taxon>
    </lineage>
</organism>
<dbReference type="InterPro" id="IPR000504">
    <property type="entry name" value="RRM_dom"/>
</dbReference>
<sequence length="160" mass="17700">MGETRIWIANLPHRITEYALVNVLKQFGSIEDLFLPFNKTDGKSLGYCIVKFKSADSASAARNSLNKKKVFGRRLLAQNAKEKQNQEPEKLIRPSIELQPKNSTKKLALKASSTIRKVEAALDAINSGSSTSSSITATSILAQINNNNRKNGKRKTLSRL</sequence>
<dbReference type="SMART" id="SM00360">
    <property type="entry name" value="RRM"/>
    <property type="match status" value="1"/>
</dbReference>
<name>A0ABD2Q242_9PLAT</name>
<feature type="domain" description="RRM" evidence="3">
    <location>
        <begin position="4"/>
        <end position="82"/>
    </location>
</feature>
<accession>A0ABD2Q242</accession>
<keyword evidence="5" id="KW-1185">Reference proteome</keyword>
<gene>
    <name evidence="4" type="primary">RBM18</name>
    <name evidence="4" type="ORF">Ciccas_007841</name>
</gene>
<dbReference type="InterPro" id="IPR035979">
    <property type="entry name" value="RBD_domain_sf"/>
</dbReference>